<name>A0A6B2JU29_9RHOB</name>
<dbReference type="RefSeq" id="WP_163891157.1">
    <property type="nucleotide sequence ID" value="NZ_JAAFYS010000001.1"/>
</dbReference>
<dbReference type="PANTHER" id="PTHR34039:SF1">
    <property type="entry name" value="UPF0102 PROTEIN YRAN"/>
    <property type="match status" value="1"/>
</dbReference>
<comment type="similarity">
    <text evidence="1 2">Belongs to the UPF0102 family.</text>
</comment>
<protein>
    <recommendedName>
        <fullName evidence="2">UPF0102 protein GZA08_03890</fullName>
    </recommendedName>
</protein>
<dbReference type="InterPro" id="IPR003509">
    <property type="entry name" value="UPF0102_YraN-like"/>
</dbReference>
<dbReference type="HAMAP" id="MF_00048">
    <property type="entry name" value="UPF0102"/>
    <property type="match status" value="1"/>
</dbReference>
<evidence type="ECO:0000313" key="4">
    <source>
        <dbReference type="Proteomes" id="UP000474757"/>
    </source>
</evidence>
<dbReference type="AlphaFoldDB" id="A0A6B2JU29"/>
<sequence length="118" mass="13039">MRGQVNYRAGLAAEEIVAEHYRADGHEVMGQRWRGQGGEIDIIAEDGEEVVFIEVKKAATHDAAALRLSRRQQERIMQAACEYVGQRPAGLLTPFRVDVALVDAIGRVEVLHNAVMAD</sequence>
<organism evidence="3 4">
    <name type="scientific">Pseudoroseicyclus tamaricis</name>
    <dbReference type="NCBI Taxonomy" id="2705421"/>
    <lineage>
        <taxon>Bacteria</taxon>
        <taxon>Pseudomonadati</taxon>
        <taxon>Pseudomonadota</taxon>
        <taxon>Alphaproteobacteria</taxon>
        <taxon>Rhodobacterales</taxon>
        <taxon>Paracoccaceae</taxon>
        <taxon>Pseudoroseicyclus</taxon>
    </lineage>
</organism>
<dbReference type="InterPro" id="IPR011335">
    <property type="entry name" value="Restrct_endonuc-II-like"/>
</dbReference>
<dbReference type="Gene3D" id="3.40.1350.10">
    <property type="match status" value="1"/>
</dbReference>
<evidence type="ECO:0000313" key="3">
    <source>
        <dbReference type="EMBL" id="NDV00109.1"/>
    </source>
</evidence>
<dbReference type="Proteomes" id="UP000474757">
    <property type="component" value="Unassembled WGS sequence"/>
</dbReference>
<gene>
    <name evidence="3" type="ORF">GZA08_03890</name>
</gene>
<evidence type="ECO:0000256" key="1">
    <source>
        <dbReference type="ARBA" id="ARBA00006738"/>
    </source>
</evidence>
<dbReference type="EMBL" id="JAAGAB010000001">
    <property type="protein sequence ID" value="NDV00109.1"/>
    <property type="molecule type" value="Genomic_DNA"/>
</dbReference>
<comment type="caution">
    <text evidence="3">The sequence shown here is derived from an EMBL/GenBank/DDBJ whole genome shotgun (WGS) entry which is preliminary data.</text>
</comment>
<reference evidence="3 4" key="1">
    <citation type="submission" date="2020-02" db="EMBL/GenBank/DDBJ databases">
        <title>Pseudoroseicyclus tamarix, sp. nov., isolated from offshore sediment of a Tamarix chinensis forest.</title>
        <authorList>
            <person name="Gai Y."/>
        </authorList>
    </citation>
    <scope>NUCLEOTIDE SEQUENCE [LARGE SCALE GENOMIC DNA]</scope>
    <source>
        <strain evidence="3 4">CLL3-39</strain>
    </source>
</reference>
<keyword evidence="4" id="KW-1185">Reference proteome</keyword>
<evidence type="ECO:0000256" key="2">
    <source>
        <dbReference type="HAMAP-Rule" id="MF_00048"/>
    </source>
</evidence>
<dbReference type="Pfam" id="PF02021">
    <property type="entry name" value="UPF0102"/>
    <property type="match status" value="1"/>
</dbReference>
<dbReference type="PANTHER" id="PTHR34039">
    <property type="entry name" value="UPF0102 PROTEIN YRAN"/>
    <property type="match status" value="1"/>
</dbReference>
<dbReference type="GO" id="GO:0003676">
    <property type="term" value="F:nucleic acid binding"/>
    <property type="evidence" value="ECO:0007669"/>
    <property type="project" value="InterPro"/>
</dbReference>
<proteinExistence type="inferred from homology"/>
<dbReference type="InterPro" id="IPR011856">
    <property type="entry name" value="tRNA_endonuc-like_dom_sf"/>
</dbReference>
<dbReference type="SUPFAM" id="SSF52980">
    <property type="entry name" value="Restriction endonuclease-like"/>
    <property type="match status" value="1"/>
</dbReference>
<accession>A0A6B2JU29</accession>